<accession>A0A6I3SPS6</accession>
<protein>
    <submittedName>
        <fullName evidence="1">DUF2935 domain-containing protein</fullName>
    </submittedName>
</protein>
<name>A0A6I3SPS6_HELMO</name>
<keyword evidence="2" id="KW-1185">Reference proteome</keyword>
<proteinExistence type="predicted"/>
<gene>
    <name evidence="1" type="ORF">GJ688_18425</name>
</gene>
<evidence type="ECO:0000313" key="1">
    <source>
        <dbReference type="EMBL" id="MTV50899.1"/>
    </source>
</evidence>
<reference evidence="1 2" key="1">
    <citation type="submission" date="2019-11" db="EMBL/GenBank/DDBJ databases">
        <title>Whole-genome sequence of a the green, strictly anaerobic photosynthetic bacterium Heliobacillus mobilis DSM 6151.</title>
        <authorList>
            <person name="Kyndt J.A."/>
            <person name="Meyer T.E."/>
        </authorList>
    </citation>
    <scope>NUCLEOTIDE SEQUENCE [LARGE SCALE GENOMIC DNA]</scope>
    <source>
        <strain evidence="1 2">DSM 6151</strain>
    </source>
</reference>
<dbReference type="Gene3D" id="1.20.1260.120">
    <property type="entry name" value="Protein of unknown function DUF2935"/>
    <property type="match status" value="1"/>
</dbReference>
<evidence type="ECO:0000313" key="2">
    <source>
        <dbReference type="Proteomes" id="UP000430670"/>
    </source>
</evidence>
<dbReference type="InterPro" id="IPR021328">
    <property type="entry name" value="CotB-like"/>
</dbReference>
<comment type="caution">
    <text evidence="1">The sequence shown here is derived from an EMBL/GenBank/DDBJ whole genome shotgun (WGS) entry which is preliminary data.</text>
</comment>
<dbReference type="AlphaFoldDB" id="A0A6I3SPS6"/>
<dbReference type="OrthoDB" id="1633927at2"/>
<dbReference type="EMBL" id="WNKU01000043">
    <property type="protein sequence ID" value="MTV50899.1"/>
    <property type="molecule type" value="Genomic_DNA"/>
</dbReference>
<dbReference type="Pfam" id="PF11155">
    <property type="entry name" value="DUF2935"/>
    <property type="match status" value="2"/>
</dbReference>
<organism evidence="1 2">
    <name type="scientific">Heliobacterium mobile</name>
    <name type="common">Heliobacillus mobilis</name>
    <dbReference type="NCBI Taxonomy" id="28064"/>
    <lineage>
        <taxon>Bacteria</taxon>
        <taxon>Bacillati</taxon>
        <taxon>Bacillota</taxon>
        <taxon>Clostridia</taxon>
        <taxon>Eubacteriales</taxon>
        <taxon>Heliobacteriaceae</taxon>
        <taxon>Heliobacterium</taxon>
    </lineage>
</organism>
<dbReference type="Proteomes" id="UP000430670">
    <property type="component" value="Unassembled WGS sequence"/>
</dbReference>
<sequence>MLSVKGADAMRYVRVPDLILPPVSNPDMEEIRFWLRIMMEHALFMRLGFPCTEADLIRQATQYQRAFEELLKESECLRPAQFKEFVERTIRLTEKIREFKRHVLHIVITCRLKLGGYNFPLLLDHISREAEYFLLVLRKVESGDTNIAYHSIIQENVFWLRIMADHSKFIRSLLDQSERRIAQQAQAFSDEFDMLLAQARDLEGFLWDFPQVPTLPRFEEDIKSSTTRLRDFKQEAKELLENCAMLSLIPVALADHVRREADHFLMIIDKIQRELSKERK</sequence>
<dbReference type="SUPFAM" id="SSF158430">
    <property type="entry name" value="Bacillus cereus metalloprotein-like"/>
    <property type="match status" value="2"/>
</dbReference>